<dbReference type="RefSeq" id="WP_106062445.1">
    <property type="nucleotide sequence ID" value="NZ_PVXO01000005.1"/>
</dbReference>
<evidence type="ECO:0000313" key="1">
    <source>
        <dbReference type="EMBL" id="PRR80674.1"/>
    </source>
</evidence>
<dbReference type="REBASE" id="268307">
    <property type="entry name" value="Cli100320ORF2440P"/>
</dbReference>
<organism evidence="1 2">
    <name type="scientific">Clostridium liquoris</name>
    <dbReference type="NCBI Taxonomy" id="1289519"/>
    <lineage>
        <taxon>Bacteria</taxon>
        <taxon>Bacillati</taxon>
        <taxon>Bacillota</taxon>
        <taxon>Clostridia</taxon>
        <taxon>Eubacteriales</taxon>
        <taxon>Clostridiaceae</taxon>
        <taxon>Clostridium</taxon>
    </lineage>
</organism>
<comment type="caution">
    <text evidence="1">The sequence shown here is derived from an EMBL/GenBank/DDBJ whole genome shotgun (WGS) entry which is preliminary data.</text>
</comment>
<gene>
    <name evidence="1" type="ORF">CLLI_02470</name>
</gene>
<sequence>MTFQTFKIHGDNIVECERIFNFISRRLNIIDINKQFISQAAIRVDIRFIYNKSKFQWRLIYHPGFNKSNRRRWNNNIFDSLKAAGSFLDETPDAIITQVNFDKQKEKILCAIEFCSALQAGNQAWQRSGRAYSTIRTGCPYLYIVDFVKYELDTTTRKRKAIRTPNPAIPYSYINNTQQENVFGAQAFVKSEEFDKNNALLKNFDESTFSEDDIADYLINLMLGYDTTEYEKSLLDKNLKMVNYFSIHTNGQYYFKPEDWQRIYKGETTVIELSKEKKWQFGKKIAEKSMTSNLREFVKVVKKYAYGISCRDLPFGVISVENKANFVNELVSLYPISQNDAQAILEDDHDLLICLIKGFKPRGDDNRPDRGLLPFLVMLTSEHAKILTLIYGPMTSTRVKQIKNDPGAVARVSGFWNVFLGLSDYLLLDVPVLNEERNATLFRTNRRYKQQCTALSAKEIIFSDIVSPIPNSVHEDDVDSAIHILFTSLPSNKCFEGLCNPPGGDWSGLSVIVNQCEYRWVSLPRVSGEINGKRPDHVLQLYPHDTNSIILSIESKDRSFDLEPNVGTQLKQYIKYLSTFVPSCEKSINGDWSISSRKISLNPSKIVSVAAFIDSGSEDYDNIHRLSTCDLIFALSQKEIGWNIKIINYMSDNSQYTQLKELILSHPNNIGITCTFL</sequence>
<protein>
    <submittedName>
        <fullName evidence="1">Uncharacterized protein</fullName>
    </submittedName>
</protein>
<proteinExistence type="predicted"/>
<reference evidence="1 2" key="1">
    <citation type="submission" date="2018-03" db="EMBL/GenBank/DDBJ databases">
        <title>Genome sequence of Clostridium liquoris DSM 100320.</title>
        <authorList>
            <person name="Poehlein A."/>
            <person name="Daniel R."/>
        </authorList>
    </citation>
    <scope>NUCLEOTIDE SEQUENCE [LARGE SCALE GENOMIC DNA]</scope>
    <source>
        <strain evidence="1 2">DSM 100320</strain>
    </source>
</reference>
<dbReference type="EMBL" id="PVXO01000005">
    <property type="protein sequence ID" value="PRR80674.1"/>
    <property type="molecule type" value="Genomic_DNA"/>
</dbReference>
<accession>A0A2T0B9V7</accession>
<dbReference type="OrthoDB" id="2077880at2"/>
<evidence type="ECO:0000313" key="2">
    <source>
        <dbReference type="Proteomes" id="UP000239706"/>
    </source>
</evidence>
<name>A0A2T0B9V7_9CLOT</name>
<dbReference type="AlphaFoldDB" id="A0A2T0B9V7"/>
<keyword evidence="2" id="KW-1185">Reference proteome</keyword>
<dbReference type="Proteomes" id="UP000239706">
    <property type="component" value="Unassembled WGS sequence"/>
</dbReference>